<dbReference type="Ensembl" id="ENSUMAT00000030695.1">
    <property type="protein sequence ID" value="ENSUMAP00000025920.1"/>
    <property type="gene ID" value="ENSUMAG00000018895.1"/>
</dbReference>
<evidence type="ECO:0000313" key="1">
    <source>
        <dbReference type="Ensembl" id="ENSUMAP00000025920"/>
    </source>
</evidence>
<name>A0A452UXL2_URSMA</name>
<dbReference type="AlphaFoldDB" id="A0A452UXL2"/>
<organism evidence="1">
    <name type="scientific">Ursus maritimus</name>
    <name type="common">Polar bear</name>
    <name type="synonym">Thalarctos maritimus</name>
    <dbReference type="NCBI Taxonomy" id="29073"/>
    <lineage>
        <taxon>Eukaryota</taxon>
        <taxon>Metazoa</taxon>
        <taxon>Chordata</taxon>
        <taxon>Craniata</taxon>
        <taxon>Vertebrata</taxon>
        <taxon>Euteleostomi</taxon>
        <taxon>Mammalia</taxon>
        <taxon>Eutheria</taxon>
        <taxon>Laurasiatheria</taxon>
        <taxon>Carnivora</taxon>
        <taxon>Caniformia</taxon>
        <taxon>Ursidae</taxon>
        <taxon>Ursus</taxon>
    </lineage>
</organism>
<accession>A0A452UXL2</accession>
<proteinExistence type="predicted"/>
<sequence length="100" mass="11038">SGRAMKVLHAGICSSRQQQVASVQNTDVAMVKARAAKPTQKPTEILSLPKLIEIDSNVELLLRTSVIQGIQTDHDTLKLVPRKELFTENVLYCVAPTQKQ</sequence>
<dbReference type="GeneTree" id="ENSGT01060000251237"/>
<dbReference type="OMA" id="CVAPTQK"/>
<protein>
    <submittedName>
        <fullName evidence="1">Uncharacterized protein</fullName>
    </submittedName>
</protein>
<reference evidence="1" key="1">
    <citation type="submission" date="2019-03" db="UniProtKB">
        <authorList>
            <consortium name="Ensembl"/>
        </authorList>
    </citation>
    <scope>IDENTIFICATION</scope>
</reference>